<dbReference type="PROSITE" id="PS50157">
    <property type="entry name" value="ZINC_FINGER_C2H2_2"/>
    <property type="match status" value="1"/>
</dbReference>
<dbReference type="PANTHER" id="PTHR26374:SF456">
    <property type="entry name" value="ZINC FINGER PROTEIN ZAT5-LIKE"/>
    <property type="match status" value="1"/>
</dbReference>
<evidence type="ECO:0000256" key="1">
    <source>
        <dbReference type="ARBA" id="ARBA00004123"/>
    </source>
</evidence>
<dbReference type="HOGENOM" id="CLU_2281194_0_0_1"/>
<keyword evidence="2" id="KW-0479">Metal-binding</keyword>
<evidence type="ECO:0000256" key="6">
    <source>
        <dbReference type="ARBA" id="ARBA00023015"/>
    </source>
</evidence>
<keyword evidence="3" id="KW-0677">Repeat</keyword>
<dbReference type="SUPFAM" id="SSF57667">
    <property type="entry name" value="beta-beta-alpha zinc fingers"/>
    <property type="match status" value="1"/>
</dbReference>
<protein>
    <recommendedName>
        <fullName evidence="11">C2H2-type domain-containing protein</fullName>
    </recommendedName>
</protein>
<dbReference type="Pfam" id="PF13912">
    <property type="entry name" value="zf-C2H2_6"/>
    <property type="match status" value="1"/>
</dbReference>
<dbReference type="InterPro" id="IPR036236">
    <property type="entry name" value="Znf_C2H2_sf"/>
</dbReference>
<keyword evidence="8" id="KW-0539">Nucleus</keyword>
<evidence type="ECO:0000256" key="5">
    <source>
        <dbReference type="ARBA" id="ARBA00022833"/>
    </source>
</evidence>
<comment type="subcellular location">
    <subcellularLocation>
        <location evidence="1">Nucleus</location>
    </subcellularLocation>
</comment>
<dbReference type="PANTHER" id="PTHR26374">
    <property type="entry name" value="ZINC FINGER PROTEIN ZAT5"/>
    <property type="match status" value="1"/>
</dbReference>
<feature type="domain" description="C2H2-type" evidence="11">
    <location>
        <begin position="32"/>
        <end position="59"/>
    </location>
</feature>
<keyword evidence="6" id="KW-0805">Transcription regulation</keyword>
<dbReference type="GO" id="GO:0008270">
    <property type="term" value="F:zinc ion binding"/>
    <property type="evidence" value="ECO:0007669"/>
    <property type="project" value="UniProtKB-KW"/>
</dbReference>
<dbReference type="InterPro" id="IPR013087">
    <property type="entry name" value="Znf_C2H2_type"/>
</dbReference>
<sequence length="102" mass="11891">MAFEKYQAIGSHPSSHTESRKLKAEKEESKKHQCSMCSYDFKMGQVLGIHMRRHREELSRRRAQAHELQDCSEVVHEQELIKPETQAQDLVDHENCSQVVSQ</sequence>
<evidence type="ECO:0000313" key="13">
    <source>
        <dbReference type="Proteomes" id="UP000017836"/>
    </source>
</evidence>
<feature type="region of interest" description="Disordered" evidence="10">
    <location>
        <begin position="1"/>
        <end position="32"/>
    </location>
</feature>
<evidence type="ECO:0000256" key="7">
    <source>
        <dbReference type="ARBA" id="ARBA00023163"/>
    </source>
</evidence>
<accession>W1PKQ5</accession>
<evidence type="ECO:0000259" key="11">
    <source>
        <dbReference type="PROSITE" id="PS50157"/>
    </source>
</evidence>
<dbReference type="STRING" id="13333.W1PKQ5"/>
<organism evidence="12 13">
    <name type="scientific">Amborella trichopoda</name>
    <dbReference type="NCBI Taxonomy" id="13333"/>
    <lineage>
        <taxon>Eukaryota</taxon>
        <taxon>Viridiplantae</taxon>
        <taxon>Streptophyta</taxon>
        <taxon>Embryophyta</taxon>
        <taxon>Tracheophyta</taxon>
        <taxon>Spermatophyta</taxon>
        <taxon>Magnoliopsida</taxon>
        <taxon>Amborellales</taxon>
        <taxon>Amborellaceae</taxon>
        <taxon>Amborella</taxon>
    </lineage>
</organism>
<evidence type="ECO:0000256" key="3">
    <source>
        <dbReference type="ARBA" id="ARBA00022737"/>
    </source>
</evidence>
<evidence type="ECO:0000256" key="9">
    <source>
        <dbReference type="PROSITE-ProRule" id="PRU00042"/>
    </source>
</evidence>
<evidence type="ECO:0000256" key="2">
    <source>
        <dbReference type="ARBA" id="ARBA00022723"/>
    </source>
</evidence>
<keyword evidence="7" id="KW-0804">Transcription</keyword>
<evidence type="ECO:0000256" key="8">
    <source>
        <dbReference type="ARBA" id="ARBA00023242"/>
    </source>
</evidence>
<evidence type="ECO:0000313" key="12">
    <source>
        <dbReference type="EMBL" id="ERN08231.1"/>
    </source>
</evidence>
<proteinExistence type="predicted"/>
<feature type="compositionally biased region" description="Basic and acidic residues" evidence="10">
    <location>
        <begin position="15"/>
        <end position="31"/>
    </location>
</feature>
<dbReference type="EMBL" id="KI393569">
    <property type="protein sequence ID" value="ERN08231.1"/>
    <property type="molecule type" value="Genomic_DNA"/>
</dbReference>
<evidence type="ECO:0000256" key="10">
    <source>
        <dbReference type="SAM" id="MobiDB-lite"/>
    </source>
</evidence>
<reference evidence="13" key="1">
    <citation type="journal article" date="2013" name="Science">
        <title>The Amborella genome and the evolution of flowering plants.</title>
        <authorList>
            <consortium name="Amborella Genome Project"/>
        </authorList>
    </citation>
    <scope>NUCLEOTIDE SEQUENCE [LARGE SCALE GENOMIC DNA]</scope>
</reference>
<keyword evidence="13" id="KW-1185">Reference proteome</keyword>
<gene>
    <name evidence="12" type="ORF">AMTR_s00018p00216910</name>
</gene>
<keyword evidence="5" id="KW-0862">Zinc</keyword>
<dbReference type="Gene3D" id="3.30.160.60">
    <property type="entry name" value="Classic Zinc Finger"/>
    <property type="match status" value="1"/>
</dbReference>
<dbReference type="GO" id="GO:0005634">
    <property type="term" value="C:nucleus"/>
    <property type="evidence" value="ECO:0007669"/>
    <property type="project" value="UniProtKB-SubCell"/>
</dbReference>
<name>W1PKQ5_AMBTC</name>
<keyword evidence="4 9" id="KW-0863">Zinc-finger</keyword>
<dbReference type="PROSITE" id="PS00028">
    <property type="entry name" value="ZINC_FINGER_C2H2_1"/>
    <property type="match status" value="1"/>
</dbReference>
<dbReference type="AlphaFoldDB" id="W1PKQ5"/>
<dbReference type="Gramene" id="ERN08231">
    <property type="protein sequence ID" value="ERN08231"/>
    <property type="gene ID" value="AMTR_s00018p00216910"/>
</dbReference>
<evidence type="ECO:0000256" key="4">
    <source>
        <dbReference type="ARBA" id="ARBA00022771"/>
    </source>
</evidence>
<dbReference type="Proteomes" id="UP000017836">
    <property type="component" value="Unassembled WGS sequence"/>
</dbReference>